<organism evidence="1 2">
    <name type="scientific">Yersinia mollaretii (strain ATCC 43969 / DSM 18520 / CIP 103324 / CNY 7263 / WAIP 204)</name>
    <dbReference type="NCBI Taxonomy" id="349967"/>
    <lineage>
        <taxon>Bacteria</taxon>
        <taxon>Pseudomonadati</taxon>
        <taxon>Pseudomonadota</taxon>
        <taxon>Gammaproteobacteria</taxon>
        <taxon>Enterobacterales</taxon>
        <taxon>Yersiniaceae</taxon>
        <taxon>Yersinia</taxon>
    </lineage>
</organism>
<dbReference type="EMBL" id="AALD02000035">
    <property type="protein sequence ID" value="EEQ09581.1"/>
    <property type="molecule type" value="Genomic_DNA"/>
</dbReference>
<proteinExistence type="predicted"/>
<name>A0ABM9Y6Z5_YERMW</name>
<evidence type="ECO:0000313" key="1">
    <source>
        <dbReference type="EMBL" id="EEQ09581.1"/>
    </source>
</evidence>
<keyword evidence="2" id="KW-1185">Reference proteome</keyword>
<protein>
    <submittedName>
        <fullName evidence="1">Uncharacterized protein</fullName>
    </submittedName>
</protein>
<reference evidence="1" key="1">
    <citation type="submission" date="2008-12" db="EMBL/GenBank/DDBJ databases">
        <title>Annotation of the Yersinia mollaretii ATCC 43969 genome.</title>
        <authorList>
            <person name="Read T.D."/>
            <person name="Akmal A."/>
            <person name="Bishop-Lilly K."/>
            <person name="Chen P.E."/>
            <person name="Cook C."/>
            <person name="Kiley M.P."/>
            <person name="Lentz S."/>
            <person name="Mateczun A."/>
            <person name="Nagarajan N."/>
            <person name="Nolan N."/>
            <person name="Osborne B.I."/>
            <person name="Pop M."/>
            <person name="Sozhamannan S."/>
            <person name="Stewart A.C."/>
            <person name="Sulakvelidze A."/>
            <person name="Thomason B."/>
            <person name="Willner K."/>
            <person name="Zwick M.E."/>
        </authorList>
    </citation>
    <scope>NUCLEOTIDE SEQUENCE [LARGE SCALE GENOMIC DNA]</scope>
    <source>
        <strain evidence="1">ATCC 43969</strain>
    </source>
</reference>
<accession>A0ABM9Y6Z5</accession>
<sequence length="41" mass="4477">MTQGVGDTAISAAPELYRVVHHALSINRPLFVVARYPLLSI</sequence>
<gene>
    <name evidence="1" type="ORF">ymoll0001_13480</name>
</gene>
<evidence type="ECO:0000313" key="2">
    <source>
        <dbReference type="Proteomes" id="UP000003027"/>
    </source>
</evidence>
<comment type="caution">
    <text evidence="1">The sequence shown here is derived from an EMBL/GenBank/DDBJ whole genome shotgun (WGS) entry which is preliminary data.</text>
</comment>
<dbReference type="Proteomes" id="UP000003027">
    <property type="component" value="Unassembled WGS sequence"/>
</dbReference>